<proteinExistence type="inferred from homology"/>
<reference evidence="6 7" key="1">
    <citation type="submission" date="2024-04" db="EMBL/GenBank/DDBJ databases">
        <authorList>
            <person name="Fracassetti M."/>
        </authorList>
    </citation>
    <scope>NUCLEOTIDE SEQUENCE [LARGE SCALE GENOMIC DNA]</scope>
</reference>
<accession>A0AAV2GQP6</accession>
<dbReference type="AlphaFoldDB" id="A0AAV2GQP6"/>
<protein>
    <recommendedName>
        <fullName evidence="8">DELLA protein RGL1</fullName>
    </recommendedName>
</protein>
<evidence type="ECO:0000256" key="1">
    <source>
        <dbReference type="ARBA" id="ARBA00004123"/>
    </source>
</evidence>
<dbReference type="PROSITE" id="PS50985">
    <property type="entry name" value="GRAS"/>
    <property type="match status" value="1"/>
</dbReference>
<comment type="caution">
    <text evidence="5">Lacks conserved residue(s) required for the propagation of feature annotation.</text>
</comment>
<keyword evidence="4" id="KW-0539">Nucleus</keyword>
<feature type="region of interest" description="Leucine repeat II (LRII)" evidence="5">
    <location>
        <begin position="316"/>
        <end position="348"/>
    </location>
</feature>
<dbReference type="GO" id="GO:0005634">
    <property type="term" value="C:nucleus"/>
    <property type="evidence" value="ECO:0007669"/>
    <property type="project" value="UniProtKB-SubCell"/>
</dbReference>
<comment type="similarity">
    <text evidence="5">Belongs to the GRAS family.</text>
</comment>
<evidence type="ECO:0000313" key="6">
    <source>
        <dbReference type="EMBL" id="CAL1413088.1"/>
    </source>
</evidence>
<dbReference type="Pfam" id="PF03514">
    <property type="entry name" value="GRAS"/>
    <property type="match status" value="1"/>
</dbReference>
<keyword evidence="7" id="KW-1185">Reference proteome</keyword>
<keyword evidence="2" id="KW-0805">Transcription regulation</keyword>
<keyword evidence="3" id="KW-0804">Transcription</keyword>
<evidence type="ECO:0000256" key="2">
    <source>
        <dbReference type="ARBA" id="ARBA00023015"/>
    </source>
</evidence>
<dbReference type="EMBL" id="OZ034822">
    <property type="protein sequence ID" value="CAL1413088.1"/>
    <property type="molecule type" value="Genomic_DNA"/>
</dbReference>
<feature type="short sequence motif" description="VHIID" evidence="5">
    <location>
        <begin position="269"/>
        <end position="273"/>
    </location>
</feature>
<evidence type="ECO:0000256" key="4">
    <source>
        <dbReference type="ARBA" id="ARBA00023242"/>
    </source>
</evidence>
<evidence type="ECO:0008006" key="8">
    <source>
        <dbReference type="Google" id="ProtNLM"/>
    </source>
</evidence>
<gene>
    <name evidence="6" type="ORF">LTRI10_LOCUS52340</name>
</gene>
<dbReference type="Proteomes" id="UP001497516">
    <property type="component" value="Chromosome 9"/>
</dbReference>
<dbReference type="PANTHER" id="PTHR31636">
    <property type="entry name" value="OSJNBA0084A10.13 PROTEIN-RELATED"/>
    <property type="match status" value="1"/>
</dbReference>
<comment type="subcellular location">
    <subcellularLocation>
        <location evidence="1">Nucleus</location>
    </subcellularLocation>
</comment>
<sequence>MENPDFEVSDSGICGGAPITHDEFIPFPPPHTFHHVDASHLPLAAGSFPSGGGDADQVEGLCILESDPLAHLSYQQNDIILYQRVAQIASSFQSGAIEDPPQSMLPVVAALSVEDLVRIAASEFVGSHSNHDVMSSGAFHDVTLSEEESESVELTQILLEAAENVADRKFDTAGALLQRCHGRSSPAGNPIQRLVFYYSRALTVRIDRETGRIASSRDVVREQSSDLYKAVMTPSIQLAEFHRRIPFSQVAQFAGIQAIVEHLEGSRCIHVVDLAIKNGQQWTILMQALASRPTRRRVQRLKITAVSTVGEQRIEQMGNRLVGFAEGLGLPCVFEAVVVPDLAHLSRAHVRIESGQSVAVMAEYVFNTLAEPLDRLDSLIRAVRSLKPCVVVVGEVEGNMNSPMFVNRFVESLFYASAFFDCMEDCMGRDEPTRKYGEATLFGESSKIVSAIDGRERIVRNMKVDVWRTYFRRMGMVEEEISPSSLYQANLVARKVPCWKPCTVKMNGKGLMIGWKGTKINSVTAWSFT</sequence>
<dbReference type="InterPro" id="IPR005202">
    <property type="entry name" value="TF_GRAS"/>
</dbReference>
<evidence type="ECO:0000313" key="7">
    <source>
        <dbReference type="Proteomes" id="UP001497516"/>
    </source>
</evidence>
<organism evidence="6 7">
    <name type="scientific">Linum trigynum</name>
    <dbReference type="NCBI Taxonomy" id="586398"/>
    <lineage>
        <taxon>Eukaryota</taxon>
        <taxon>Viridiplantae</taxon>
        <taxon>Streptophyta</taxon>
        <taxon>Embryophyta</taxon>
        <taxon>Tracheophyta</taxon>
        <taxon>Spermatophyta</taxon>
        <taxon>Magnoliopsida</taxon>
        <taxon>eudicotyledons</taxon>
        <taxon>Gunneridae</taxon>
        <taxon>Pentapetalae</taxon>
        <taxon>rosids</taxon>
        <taxon>fabids</taxon>
        <taxon>Malpighiales</taxon>
        <taxon>Linaceae</taxon>
        <taxon>Linum</taxon>
    </lineage>
</organism>
<feature type="region of interest" description="SAW" evidence="5">
    <location>
        <begin position="451"/>
        <end position="527"/>
    </location>
</feature>
<evidence type="ECO:0000256" key="3">
    <source>
        <dbReference type="ARBA" id="ARBA00023163"/>
    </source>
</evidence>
<evidence type="ECO:0000256" key="5">
    <source>
        <dbReference type="PROSITE-ProRule" id="PRU01191"/>
    </source>
</evidence>
<name>A0AAV2GQP6_9ROSI</name>